<dbReference type="EMBL" id="BTSX01000004">
    <property type="protein sequence ID" value="GMS96297.1"/>
    <property type="molecule type" value="Genomic_DNA"/>
</dbReference>
<comment type="caution">
    <text evidence="1">The sequence shown here is derived from an EMBL/GenBank/DDBJ whole genome shotgun (WGS) entry which is preliminary data.</text>
</comment>
<dbReference type="Proteomes" id="UP001432027">
    <property type="component" value="Unassembled WGS sequence"/>
</dbReference>
<sequence length="136" mass="15038">SRFTTMWGLERRELVTLLLFLQRREDHRSPLSLLHSRDAVVRLDHLPYSSLAEWALLHKRAIGQMLYVIRQLHGRLLQNVDECGDTGSRGGIGAGGEPGLGSCRIVGLRLTGLLAVLGSARDSVDDLAIDVQSTRL</sequence>
<organism evidence="1 2">
    <name type="scientific">Pristionchus entomophagus</name>
    <dbReference type="NCBI Taxonomy" id="358040"/>
    <lineage>
        <taxon>Eukaryota</taxon>
        <taxon>Metazoa</taxon>
        <taxon>Ecdysozoa</taxon>
        <taxon>Nematoda</taxon>
        <taxon>Chromadorea</taxon>
        <taxon>Rhabditida</taxon>
        <taxon>Rhabditina</taxon>
        <taxon>Diplogasteromorpha</taxon>
        <taxon>Diplogasteroidea</taxon>
        <taxon>Neodiplogasteridae</taxon>
        <taxon>Pristionchus</taxon>
    </lineage>
</organism>
<evidence type="ECO:0000313" key="1">
    <source>
        <dbReference type="EMBL" id="GMS96297.1"/>
    </source>
</evidence>
<protein>
    <submittedName>
        <fullName evidence="1">Uncharacterized protein</fullName>
    </submittedName>
</protein>
<evidence type="ECO:0000313" key="2">
    <source>
        <dbReference type="Proteomes" id="UP001432027"/>
    </source>
</evidence>
<reference evidence="1" key="1">
    <citation type="submission" date="2023-10" db="EMBL/GenBank/DDBJ databases">
        <title>Genome assembly of Pristionchus species.</title>
        <authorList>
            <person name="Yoshida K."/>
            <person name="Sommer R.J."/>
        </authorList>
    </citation>
    <scope>NUCLEOTIDE SEQUENCE</scope>
    <source>
        <strain evidence="1">RS0144</strain>
    </source>
</reference>
<accession>A0AAV5TPK0</accession>
<dbReference type="AlphaFoldDB" id="A0AAV5TPK0"/>
<keyword evidence="2" id="KW-1185">Reference proteome</keyword>
<name>A0AAV5TPK0_9BILA</name>
<proteinExistence type="predicted"/>
<gene>
    <name evidence="1" type="ORF">PENTCL1PPCAC_18472</name>
</gene>
<feature type="non-terminal residue" evidence="1">
    <location>
        <position position="1"/>
    </location>
</feature>